<dbReference type="EMBL" id="MU796000">
    <property type="protein sequence ID" value="KAJ3804444.1"/>
    <property type="molecule type" value="Genomic_DNA"/>
</dbReference>
<name>A0ACC1TI47_9AGAR</name>
<accession>A0ACC1TI47</accession>
<gene>
    <name evidence="1" type="ORF">F5876DRAFT_70624</name>
</gene>
<dbReference type="Proteomes" id="UP001163835">
    <property type="component" value="Unassembled WGS sequence"/>
</dbReference>
<comment type="caution">
    <text evidence="1">The sequence shown here is derived from an EMBL/GenBank/DDBJ whole genome shotgun (WGS) entry which is preliminary data.</text>
</comment>
<proteinExistence type="predicted"/>
<organism evidence="1 2">
    <name type="scientific">Lentinula aff. lateritia</name>
    <dbReference type="NCBI Taxonomy" id="2804960"/>
    <lineage>
        <taxon>Eukaryota</taxon>
        <taxon>Fungi</taxon>
        <taxon>Dikarya</taxon>
        <taxon>Basidiomycota</taxon>
        <taxon>Agaricomycotina</taxon>
        <taxon>Agaricomycetes</taxon>
        <taxon>Agaricomycetidae</taxon>
        <taxon>Agaricales</taxon>
        <taxon>Marasmiineae</taxon>
        <taxon>Omphalotaceae</taxon>
        <taxon>Lentinula</taxon>
    </lineage>
</organism>
<evidence type="ECO:0000313" key="2">
    <source>
        <dbReference type="Proteomes" id="UP001163835"/>
    </source>
</evidence>
<evidence type="ECO:0000313" key="1">
    <source>
        <dbReference type="EMBL" id="KAJ3804444.1"/>
    </source>
</evidence>
<protein>
    <submittedName>
        <fullName evidence="1">Uncharacterized protein</fullName>
    </submittedName>
</protein>
<keyword evidence="2" id="KW-1185">Reference proteome</keyword>
<sequence>MHDIPSKTATAVVTWQDAHDILTGVNILRSSLAFAPPLVSYFSRSRKGLSVSATVKLSAQTTSSSPPTTVSFSHYCSVLKNKAIVDEAEKLLKDFKPVTYDVSEHIKVIVAFDAKAVSTAKETEEKIDMELRDLQATLANNEEAHLFQNFTKGKQSVLDILTRETLLLNICMTARVFNGFNFNERPSGGSTLPGTLTIRSSECPPYPTQICRRSGWTRFPPLFRAAITSSTYLPSQYPLDDPVPEGFGMQGFNTEVVSQSF</sequence>
<reference evidence="1" key="1">
    <citation type="submission" date="2022-09" db="EMBL/GenBank/DDBJ databases">
        <title>A Global Phylogenomic Analysis of the Shiitake Genus Lentinula.</title>
        <authorList>
            <consortium name="DOE Joint Genome Institute"/>
            <person name="Sierra-Patev S."/>
            <person name="Min B."/>
            <person name="Naranjo-Ortiz M."/>
            <person name="Looney B."/>
            <person name="Konkel Z."/>
            <person name="Slot J.C."/>
            <person name="Sakamoto Y."/>
            <person name="Steenwyk J.L."/>
            <person name="Rokas A."/>
            <person name="Carro J."/>
            <person name="Camarero S."/>
            <person name="Ferreira P."/>
            <person name="Molpeceres G."/>
            <person name="Ruiz-Duenas F.J."/>
            <person name="Serrano A."/>
            <person name="Henrissat B."/>
            <person name="Drula E."/>
            <person name="Hughes K.W."/>
            <person name="Mata J.L."/>
            <person name="Ishikawa N.K."/>
            <person name="Vargas-Isla R."/>
            <person name="Ushijima S."/>
            <person name="Smith C.A."/>
            <person name="Ahrendt S."/>
            <person name="Andreopoulos W."/>
            <person name="He G."/>
            <person name="Labutti K."/>
            <person name="Lipzen A."/>
            <person name="Ng V."/>
            <person name="Riley R."/>
            <person name="Sandor L."/>
            <person name="Barry K."/>
            <person name="Martinez A.T."/>
            <person name="Xiao Y."/>
            <person name="Gibbons J.G."/>
            <person name="Terashima K."/>
            <person name="Grigoriev I.V."/>
            <person name="Hibbett D.S."/>
        </authorList>
    </citation>
    <scope>NUCLEOTIDE SEQUENCE</scope>
    <source>
        <strain evidence="1">TMI1499</strain>
    </source>
</reference>